<gene>
    <name evidence="2" type="ORF">O181_133612</name>
</gene>
<proteinExistence type="predicted"/>
<dbReference type="AlphaFoldDB" id="A0A9Q3L8S1"/>
<accession>A0A9Q3L8S1</accession>
<comment type="caution">
    <text evidence="2">The sequence shown here is derived from an EMBL/GenBank/DDBJ whole genome shotgun (WGS) entry which is preliminary data.</text>
</comment>
<protein>
    <submittedName>
        <fullName evidence="2">Uncharacterized protein</fullName>
    </submittedName>
</protein>
<feature type="compositionally biased region" description="Polar residues" evidence="1">
    <location>
        <begin position="1"/>
        <end position="13"/>
    </location>
</feature>
<organism evidence="2 3">
    <name type="scientific">Austropuccinia psidii MF-1</name>
    <dbReference type="NCBI Taxonomy" id="1389203"/>
    <lineage>
        <taxon>Eukaryota</taxon>
        <taxon>Fungi</taxon>
        <taxon>Dikarya</taxon>
        <taxon>Basidiomycota</taxon>
        <taxon>Pucciniomycotina</taxon>
        <taxon>Pucciniomycetes</taxon>
        <taxon>Pucciniales</taxon>
        <taxon>Sphaerophragmiaceae</taxon>
        <taxon>Austropuccinia</taxon>
    </lineage>
</organism>
<dbReference type="Proteomes" id="UP000765509">
    <property type="component" value="Unassembled WGS sequence"/>
</dbReference>
<feature type="region of interest" description="Disordered" evidence="1">
    <location>
        <begin position="1"/>
        <end position="183"/>
    </location>
</feature>
<feature type="compositionally biased region" description="Polar residues" evidence="1">
    <location>
        <begin position="116"/>
        <end position="140"/>
    </location>
</feature>
<dbReference type="EMBL" id="AVOT02157275">
    <property type="protein sequence ID" value="MBW0593897.1"/>
    <property type="molecule type" value="Genomic_DNA"/>
</dbReference>
<name>A0A9Q3L8S1_9BASI</name>
<feature type="compositionally biased region" description="Basic and acidic residues" evidence="1">
    <location>
        <begin position="73"/>
        <end position="84"/>
    </location>
</feature>
<reference evidence="2" key="1">
    <citation type="submission" date="2021-03" db="EMBL/GenBank/DDBJ databases">
        <title>Draft genome sequence of rust myrtle Austropuccinia psidii MF-1, a brazilian biotype.</title>
        <authorList>
            <person name="Quecine M.C."/>
            <person name="Pachon D.M.R."/>
            <person name="Bonatelli M.L."/>
            <person name="Correr F.H."/>
            <person name="Franceschini L.M."/>
            <person name="Leite T.F."/>
            <person name="Margarido G.R.A."/>
            <person name="Almeida C.A."/>
            <person name="Ferrarezi J.A."/>
            <person name="Labate C.A."/>
        </authorList>
    </citation>
    <scope>NUCLEOTIDE SEQUENCE</scope>
    <source>
        <strain evidence="2">MF-1</strain>
    </source>
</reference>
<evidence type="ECO:0000313" key="3">
    <source>
        <dbReference type="Proteomes" id="UP000765509"/>
    </source>
</evidence>
<feature type="compositionally biased region" description="Polar residues" evidence="1">
    <location>
        <begin position="157"/>
        <end position="172"/>
    </location>
</feature>
<evidence type="ECO:0000313" key="2">
    <source>
        <dbReference type="EMBL" id="MBW0593897.1"/>
    </source>
</evidence>
<keyword evidence="3" id="KW-1185">Reference proteome</keyword>
<evidence type="ECO:0000256" key="1">
    <source>
        <dbReference type="SAM" id="MobiDB-lite"/>
    </source>
</evidence>
<feature type="region of interest" description="Disordered" evidence="1">
    <location>
        <begin position="193"/>
        <end position="212"/>
    </location>
</feature>
<sequence length="212" mass="23307">MTTRRGSQYSIQSDRAGLRGRIVSSKGKRKGNIPSGTESTQGRALSQRQVPEIPMTSEPELKLSMSNSNRYKSHSEGSDRHLHEPVQAVLHSLQGKRLGNVASNTPRSDELLAHPQTVSQRGGNSEILQWMESTVIQASNPKDLGVPHQKEGGNKGRSPSSFYQQAPSQPTSPIRGEEQDKELEKTIFPKLHDSKNAKGCHGQCLQHGQNLD</sequence>
<feature type="compositionally biased region" description="Polar residues" evidence="1">
    <location>
        <begin position="34"/>
        <end position="49"/>
    </location>
</feature>